<reference evidence="2" key="2">
    <citation type="submission" date="2015-01" db="EMBL/GenBank/DDBJ databases">
        <title>Evolutionary Origins and Diversification of the Mycorrhizal Mutualists.</title>
        <authorList>
            <consortium name="DOE Joint Genome Institute"/>
            <consortium name="Mycorrhizal Genomics Consortium"/>
            <person name="Kohler A."/>
            <person name="Kuo A."/>
            <person name="Nagy L.G."/>
            <person name="Floudas D."/>
            <person name="Copeland A."/>
            <person name="Barry K.W."/>
            <person name="Cichocki N."/>
            <person name="Veneault-Fourrey C."/>
            <person name="LaButti K."/>
            <person name="Lindquist E.A."/>
            <person name="Lipzen A."/>
            <person name="Lundell T."/>
            <person name="Morin E."/>
            <person name="Murat C."/>
            <person name="Riley R."/>
            <person name="Ohm R."/>
            <person name="Sun H."/>
            <person name="Tunlid A."/>
            <person name="Henrissat B."/>
            <person name="Grigoriev I.V."/>
            <person name="Hibbett D.S."/>
            <person name="Martin F."/>
        </authorList>
    </citation>
    <scope>NUCLEOTIDE SEQUENCE [LARGE SCALE GENOMIC DNA]</scope>
    <source>
        <strain evidence="2">h7</strain>
    </source>
</reference>
<dbReference type="Proteomes" id="UP000053424">
    <property type="component" value="Unassembled WGS sequence"/>
</dbReference>
<organism evidence="1 2">
    <name type="scientific">Hebeloma cylindrosporum</name>
    <dbReference type="NCBI Taxonomy" id="76867"/>
    <lineage>
        <taxon>Eukaryota</taxon>
        <taxon>Fungi</taxon>
        <taxon>Dikarya</taxon>
        <taxon>Basidiomycota</taxon>
        <taxon>Agaricomycotina</taxon>
        <taxon>Agaricomycetes</taxon>
        <taxon>Agaricomycetidae</taxon>
        <taxon>Agaricales</taxon>
        <taxon>Agaricineae</taxon>
        <taxon>Hymenogastraceae</taxon>
        <taxon>Hebeloma</taxon>
    </lineage>
</organism>
<gene>
    <name evidence="1" type="ORF">M413DRAFT_24793</name>
</gene>
<keyword evidence="2" id="KW-1185">Reference proteome</keyword>
<proteinExistence type="predicted"/>
<name>A0A0C3CA13_HEBCY</name>
<dbReference type="HOGENOM" id="CLU_071865_0_0_1"/>
<dbReference type="EMBL" id="KN831772">
    <property type="protein sequence ID" value="KIM45635.1"/>
    <property type="molecule type" value="Genomic_DNA"/>
</dbReference>
<evidence type="ECO:0000313" key="1">
    <source>
        <dbReference type="EMBL" id="KIM45635.1"/>
    </source>
</evidence>
<sequence>MANLLYFRNSVVERWPESIRTMLNNSGKNGKGSIPFESWYGPQGLESRNQSTRVLFSFFVIEYHINNVTWSEDGNSLTMGDAGHFPEMWFPMSEDSALGDDILDIVQGSNFDIEHMKNPIHQPCLNIIMQANPTPQNNPLLFWVGLILQTEEFGNQPRLEFDGLKDELTTREKLEAFVHYMHAFSSWISLVRVGFDPILFSKNLAWIDDGSPRPTVQQGDPAEFSRPHWQAFKAHFEALRIKWLVKGSNSPIGVILELL</sequence>
<protein>
    <submittedName>
        <fullName evidence="1">Uncharacterized protein</fullName>
    </submittedName>
</protein>
<reference evidence="1 2" key="1">
    <citation type="submission" date="2014-04" db="EMBL/GenBank/DDBJ databases">
        <authorList>
            <consortium name="DOE Joint Genome Institute"/>
            <person name="Kuo A."/>
            <person name="Gay G."/>
            <person name="Dore J."/>
            <person name="Kohler A."/>
            <person name="Nagy L.G."/>
            <person name="Floudas D."/>
            <person name="Copeland A."/>
            <person name="Barry K.W."/>
            <person name="Cichocki N."/>
            <person name="Veneault-Fourrey C."/>
            <person name="LaButti K."/>
            <person name="Lindquist E.A."/>
            <person name="Lipzen A."/>
            <person name="Lundell T."/>
            <person name="Morin E."/>
            <person name="Murat C."/>
            <person name="Sun H."/>
            <person name="Tunlid A."/>
            <person name="Henrissat B."/>
            <person name="Grigoriev I.V."/>
            <person name="Hibbett D.S."/>
            <person name="Martin F."/>
            <person name="Nordberg H.P."/>
            <person name="Cantor M.N."/>
            <person name="Hua S.X."/>
        </authorList>
    </citation>
    <scope>NUCLEOTIDE SEQUENCE [LARGE SCALE GENOMIC DNA]</scope>
    <source>
        <strain evidence="2">h7</strain>
    </source>
</reference>
<dbReference type="AlphaFoldDB" id="A0A0C3CA13"/>
<accession>A0A0C3CA13</accession>
<evidence type="ECO:0000313" key="2">
    <source>
        <dbReference type="Proteomes" id="UP000053424"/>
    </source>
</evidence>